<keyword evidence="9" id="KW-0391">Immunity</keyword>
<evidence type="ECO:0000256" key="9">
    <source>
        <dbReference type="ARBA" id="ARBA00022859"/>
    </source>
</evidence>
<evidence type="ECO:0000256" key="19">
    <source>
        <dbReference type="SAM" id="MobiDB-lite"/>
    </source>
</evidence>
<evidence type="ECO:0000256" key="15">
    <source>
        <dbReference type="ARBA" id="ARBA00023329"/>
    </source>
</evidence>
<keyword evidence="4" id="KW-1134">Transmembrane beta strand</keyword>
<evidence type="ECO:0000256" key="14">
    <source>
        <dbReference type="ARBA" id="ARBA00023180"/>
    </source>
</evidence>
<protein>
    <recommendedName>
        <fullName evidence="3">Macrophage-expressed gene 1 protein</fullName>
    </recommendedName>
    <alternativeName>
        <fullName evidence="16">Perforin-2</fullName>
    </alternativeName>
</protein>
<keyword evidence="10 20" id="KW-1133">Transmembrane helix</keyword>
<feature type="domain" description="MACPF" evidence="22">
    <location>
        <begin position="36"/>
        <end position="351"/>
    </location>
</feature>
<dbReference type="InterPro" id="IPR039707">
    <property type="entry name" value="MPEG1"/>
</dbReference>
<dbReference type="Pfam" id="PF01823">
    <property type="entry name" value="MACPF"/>
    <property type="match status" value="1"/>
</dbReference>
<evidence type="ECO:0000256" key="13">
    <source>
        <dbReference type="ARBA" id="ARBA00023157"/>
    </source>
</evidence>
<feature type="region of interest" description="Disordered" evidence="19">
    <location>
        <begin position="691"/>
        <end position="729"/>
    </location>
</feature>
<keyword evidence="15" id="KW-0968">Cytoplasmic vesicle</keyword>
<comment type="similarity">
    <text evidence="2">Belongs to the MPEG1 family.</text>
</comment>
<evidence type="ECO:0000256" key="6">
    <source>
        <dbReference type="ARBA" id="ARBA00022692"/>
    </source>
</evidence>
<evidence type="ECO:0000256" key="5">
    <source>
        <dbReference type="ARBA" id="ARBA00022588"/>
    </source>
</evidence>
<keyword evidence="13" id="KW-1015">Disulfide bond</keyword>
<sequence length="729" mass="78583">MAPTFRACLQSALTLLAMTFPRSCSSLPVSPRPGSGIQECRKTLAMPVLEVLPGGGWDNLRNLDMGRVMNVSYALCQTTEDGAYLIPDEVFVVPRKVSNVETHSELIESWLQQSSSVARSINADVSFLGVLNGKFSAESQRMKTHQVREGSVTTRVQVRNFMYSVKAHPGFSFDSRFKQQASEIADALENNQTRRATFLAEMLVLQYGTHVLTAVDAGASLVQEDYLRSSFLSSSQSEGFSFSASVGINFFNKVNVGLGGGEKDTDSLTKAYQGNVTYSVTQSHGGAPFYPGITLQKWQESTANNLVAIDRSGLPLHSVLNPDTLPDLPAPSIRKLARSVREAIRRYYTVNTHPGCVKPDSQNFNFQANVDDDSCEGPATNLSFGGVYQRCTPRSSDAGPLCRVLEQKNPQTGSLSCQQPYGPTLLRSEVHEESYSRLECHRECHGCWLIFSCCEQVCGDAYHVRRAQIDTYWCATEGPAPRLSGFLFGGLYGPSQQNPFTHSQGCPPGFLALTLLSDGLKICQSDDYEVGARFAVPFGGLFSCEAGNPLAAGRPRCPAGFSQHVAAVSDGCQVLYCVRSGVFNGGELLPVRLPPFTRPPLASLGATNTNTVAVMTEGERSWIRDGKSRLWKVASPGQLQKMAEVFDGSPRGLSGGETFGVVLGAAVALALAAGAVAYGLKRRRRWGRGSQRGYDEIPSEQAHGAAGPAEVAETEMDGGGSGSTQALLA</sequence>
<organism evidence="23 24">
    <name type="scientific">Atractosteus spatula</name>
    <name type="common">Alligator gar</name>
    <name type="synonym">Lepisosteus spatula</name>
    <dbReference type="NCBI Taxonomy" id="7917"/>
    <lineage>
        <taxon>Eukaryota</taxon>
        <taxon>Metazoa</taxon>
        <taxon>Chordata</taxon>
        <taxon>Craniata</taxon>
        <taxon>Vertebrata</taxon>
        <taxon>Euteleostomi</taxon>
        <taxon>Actinopterygii</taxon>
        <taxon>Neopterygii</taxon>
        <taxon>Holostei</taxon>
        <taxon>Semionotiformes</taxon>
        <taxon>Lepisosteidae</taxon>
        <taxon>Atractosteus</taxon>
    </lineage>
</organism>
<comment type="caution">
    <text evidence="23">The sequence shown here is derived from an EMBL/GenBank/DDBJ whole genome shotgun (WGS) entry which is preliminary data.</text>
</comment>
<keyword evidence="5" id="KW-0399">Innate immunity</keyword>
<feature type="chain" id="PRO_5035245461" description="Macrophage-expressed gene 1 protein" evidence="21">
    <location>
        <begin position="27"/>
        <end position="729"/>
    </location>
</feature>
<comment type="function">
    <text evidence="18">Pore-forming protein involved in both innate and adaptive immunity. Plays a central role in antigen cross-presentation in dendritic cells by forming a pore in antigen-containing compartments, thereby promoting delivery of antigens for cross-presentation. Also involved in innate immune response following bacterial infection; shows antibacterial activity against a wide spectrum of Gram-positive, Gram-negative and acid-fast bacteria. Reduces the viability of the intracytosolic pathogen L.monocytogenes by inhibiting acidification of the phagocytic vacuole of host cells which restricts bacterial translocation from the vacuole to the cytosol. Required for the antibacterial activity of reactive oxygen species and nitric oxide.</text>
</comment>
<accession>A0A8J7NDT3</accession>
<keyword evidence="11" id="KW-1064">Adaptive immunity</keyword>
<dbReference type="EMBL" id="JAAWVO010001989">
    <property type="protein sequence ID" value="MBN3311702.1"/>
    <property type="molecule type" value="Genomic_DNA"/>
</dbReference>
<keyword evidence="12 20" id="KW-0472">Membrane</keyword>
<dbReference type="PANTHER" id="PTHR31463">
    <property type="entry name" value="MACROPHAGE-EXPRESSED GENE 1 PROTEIN"/>
    <property type="match status" value="1"/>
</dbReference>
<dbReference type="GO" id="GO:0030670">
    <property type="term" value="C:phagocytic vesicle membrane"/>
    <property type="evidence" value="ECO:0007669"/>
    <property type="project" value="UniProtKB-SubCell"/>
</dbReference>
<feature type="signal peptide" evidence="21">
    <location>
        <begin position="1"/>
        <end position="26"/>
    </location>
</feature>
<keyword evidence="7 21" id="KW-0732">Signal</keyword>
<comment type="subcellular location">
    <subcellularLocation>
        <location evidence="1">Cytoplasmic vesicle</location>
        <location evidence="1">Phagosome membrane</location>
        <topology evidence="1">Multi-pass membrane protein</topology>
    </subcellularLocation>
</comment>
<evidence type="ECO:0000256" key="20">
    <source>
        <dbReference type="SAM" id="Phobius"/>
    </source>
</evidence>
<reference evidence="23" key="1">
    <citation type="journal article" date="2021" name="Cell">
        <title>Tracing the genetic footprints of vertebrate landing in non-teleost ray-finned fishes.</title>
        <authorList>
            <person name="Bi X."/>
            <person name="Wang K."/>
            <person name="Yang L."/>
            <person name="Pan H."/>
            <person name="Jiang H."/>
            <person name="Wei Q."/>
            <person name="Fang M."/>
            <person name="Yu H."/>
            <person name="Zhu C."/>
            <person name="Cai Y."/>
            <person name="He Y."/>
            <person name="Gan X."/>
            <person name="Zeng H."/>
            <person name="Yu D."/>
            <person name="Zhu Y."/>
            <person name="Jiang H."/>
            <person name="Qiu Q."/>
            <person name="Yang H."/>
            <person name="Zhang Y.E."/>
            <person name="Wang W."/>
            <person name="Zhu M."/>
            <person name="He S."/>
            <person name="Zhang G."/>
        </authorList>
    </citation>
    <scope>NUCLEOTIDE SEQUENCE</scope>
    <source>
        <strain evidence="23">Allg_001</strain>
    </source>
</reference>
<dbReference type="InterPro" id="IPR020864">
    <property type="entry name" value="MACPF"/>
</dbReference>
<dbReference type="SMART" id="SM00457">
    <property type="entry name" value="MACPF"/>
    <property type="match status" value="1"/>
</dbReference>
<dbReference type="PANTHER" id="PTHR31463:SF4">
    <property type="entry name" value="MACROPHAGE-EXPRESSED GENE 1 PROTEIN"/>
    <property type="match status" value="1"/>
</dbReference>
<evidence type="ECO:0000256" key="2">
    <source>
        <dbReference type="ARBA" id="ARBA00007256"/>
    </source>
</evidence>
<keyword evidence="24" id="KW-1185">Reference proteome</keyword>
<evidence type="ECO:0000256" key="10">
    <source>
        <dbReference type="ARBA" id="ARBA00022989"/>
    </source>
</evidence>
<evidence type="ECO:0000259" key="22">
    <source>
        <dbReference type="PROSITE" id="PS51412"/>
    </source>
</evidence>
<evidence type="ECO:0000256" key="12">
    <source>
        <dbReference type="ARBA" id="ARBA00023136"/>
    </source>
</evidence>
<evidence type="ECO:0000256" key="11">
    <source>
        <dbReference type="ARBA" id="ARBA00023130"/>
    </source>
</evidence>
<evidence type="ECO:0000256" key="21">
    <source>
        <dbReference type="SAM" id="SignalP"/>
    </source>
</evidence>
<dbReference type="Proteomes" id="UP000736164">
    <property type="component" value="Unassembled WGS sequence"/>
</dbReference>
<evidence type="ECO:0000256" key="7">
    <source>
        <dbReference type="ARBA" id="ARBA00022729"/>
    </source>
</evidence>
<evidence type="ECO:0000256" key="4">
    <source>
        <dbReference type="ARBA" id="ARBA00022452"/>
    </source>
</evidence>
<evidence type="ECO:0000256" key="16">
    <source>
        <dbReference type="ARBA" id="ARBA00030728"/>
    </source>
</evidence>
<evidence type="ECO:0000256" key="1">
    <source>
        <dbReference type="ARBA" id="ARBA00004265"/>
    </source>
</evidence>
<evidence type="ECO:0000256" key="18">
    <source>
        <dbReference type="ARBA" id="ARBA00045689"/>
    </source>
</evidence>
<dbReference type="PROSITE" id="PS51412">
    <property type="entry name" value="MACPF_2"/>
    <property type="match status" value="1"/>
</dbReference>
<keyword evidence="8" id="KW-0832">Ubl conjugation</keyword>
<evidence type="ECO:0000256" key="8">
    <source>
        <dbReference type="ARBA" id="ARBA00022843"/>
    </source>
</evidence>
<name>A0A8J7NDT3_ATRSP</name>
<keyword evidence="6 20" id="KW-0812">Transmembrane</keyword>
<gene>
    <name evidence="23" type="primary">Mpeg1_0</name>
    <name evidence="23" type="ORF">GTO95_0004888</name>
</gene>
<feature type="non-terminal residue" evidence="23">
    <location>
        <position position="1"/>
    </location>
</feature>
<dbReference type="CDD" id="cd22579">
    <property type="entry name" value="MPEG1_P2"/>
    <property type="match status" value="1"/>
</dbReference>
<dbReference type="GO" id="GO:0002250">
    <property type="term" value="P:adaptive immune response"/>
    <property type="evidence" value="ECO:0007669"/>
    <property type="project" value="UniProtKB-KW"/>
</dbReference>
<evidence type="ECO:0000313" key="23">
    <source>
        <dbReference type="EMBL" id="MBN3311702.1"/>
    </source>
</evidence>
<evidence type="ECO:0000256" key="3">
    <source>
        <dbReference type="ARBA" id="ARBA00021365"/>
    </source>
</evidence>
<proteinExistence type="inferred from homology"/>
<keyword evidence="14" id="KW-0325">Glycoprotein</keyword>
<dbReference type="GO" id="GO:0045087">
    <property type="term" value="P:innate immune response"/>
    <property type="evidence" value="ECO:0007669"/>
    <property type="project" value="UniProtKB-KW"/>
</dbReference>
<evidence type="ECO:0000256" key="17">
    <source>
        <dbReference type="ARBA" id="ARBA00045657"/>
    </source>
</evidence>
<evidence type="ECO:0000313" key="24">
    <source>
        <dbReference type="Proteomes" id="UP000736164"/>
    </source>
</evidence>
<feature type="transmembrane region" description="Helical" evidence="20">
    <location>
        <begin position="659"/>
        <end position="680"/>
    </location>
</feature>
<comment type="function">
    <text evidence="17">Pore-forming protein that plays a central role in antigen cross-presentation in dendritic cells by mediating delivery of antigens for cross-presentation. Dendritic cells bridge innate and adaptive immunity by capturing exogenous antigens on MHC class-I molecules and presenting them to naive CD8(+) T-cells. Acts by forming a pore in antigen-containing compartments, promoting the release of antigens into the cytosol, enabling generation of MHCI:peptide complexes and T-cell priming.</text>
</comment>
<feature type="non-terminal residue" evidence="23">
    <location>
        <position position="729"/>
    </location>
</feature>
<dbReference type="AlphaFoldDB" id="A0A8J7NDT3"/>